<dbReference type="STRING" id="1230905.A0A1G4JMH2"/>
<dbReference type="Pfam" id="PF23242">
    <property type="entry name" value="AAA_lid_TRIP13_C"/>
    <property type="match status" value="1"/>
</dbReference>
<evidence type="ECO:0000256" key="2">
    <source>
        <dbReference type="ARBA" id="ARBA00022741"/>
    </source>
</evidence>
<reference evidence="6 7" key="1">
    <citation type="submission" date="2016-03" db="EMBL/GenBank/DDBJ databases">
        <authorList>
            <person name="Devillers H."/>
        </authorList>
    </citation>
    <scope>NUCLEOTIDE SEQUENCE [LARGE SCALE GENOMIC DNA]</scope>
    <source>
        <strain evidence="6">CBS 11717</strain>
    </source>
</reference>
<dbReference type="Gene3D" id="3.40.50.300">
    <property type="entry name" value="P-loop containing nucleotide triphosphate hydrolases"/>
    <property type="match status" value="1"/>
</dbReference>
<dbReference type="GO" id="GO:0005634">
    <property type="term" value="C:nucleus"/>
    <property type="evidence" value="ECO:0007669"/>
    <property type="project" value="TreeGrafter"/>
</dbReference>
<dbReference type="GO" id="GO:0051598">
    <property type="term" value="P:meiotic recombination checkpoint signaling"/>
    <property type="evidence" value="ECO:0007669"/>
    <property type="project" value="TreeGrafter"/>
</dbReference>
<feature type="domain" description="AAA+ ATPase" evidence="5">
    <location>
        <begin position="288"/>
        <end position="451"/>
    </location>
</feature>
<organism evidence="6 7">
    <name type="scientific">Lachancea mirantina</name>
    <dbReference type="NCBI Taxonomy" id="1230905"/>
    <lineage>
        <taxon>Eukaryota</taxon>
        <taxon>Fungi</taxon>
        <taxon>Dikarya</taxon>
        <taxon>Ascomycota</taxon>
        <taxon>Saccharomycotina</taxon>
        <taxon>Saccharomycetes</taxon>
        <taxon>Saccharomycetales</taxon>
        <taxon>Saccharomycetaceae</taxon>
        <taxon>Lachancea</taxon>
    </lineage>
</organism>
<dbReference type="AlphaFoldDB" id="A0A1G4JMH2"/>
<dbReference type="OrthoDB" id="5925at2759"/>
<sequence length="551" mass="61296">MYLVDVEVNKPVLAIIKRVSREIGHQYGGKARSAVSNVVAKAVEDKIRYSAAGDRPIGTSFELSSRDLALVGHGSLDIGTSLTEAQENIIKNLTRVMLHQVYETGTYAISEGQRNMLLSLCVKHIHVETRRAQSSKRMRVEDTEGFVSQIRSSLQSEQQERNTSFLKKDSAFQVRFYACLDKKRSKEPAAAIAEEFDKIDLHSSERAPEDDEDDHTLLPSSDAIASLPFSPQMLAQVEVHLLPCTEFEGMWESLQFDDDLKSRLFGYATIALKLANFAKGHQSTAIGNNKLLFVHGPPGTGKTTVCKALCQKLAIRHGRSGKKIFFEDEPRVVLVEMSCSRLFSRWYGESAKNLDGIFENIERLLLDQGNKNKIVCLLIDEVETIASSRISLMGKNETTDGIRVVNALLTKLDQMKKYNNFLTLATSNLIESLDPAFLDRADGMFFVDSPSFNAASVILNSCIEHLVKINVVTTVRGSNILENQKFRKAIDLIAERCAESKISGRTLRKLPIVCLSESTMALPITIEDFLMALASTTSMKARQVHVAVCNK</sequence>
<dbReference type="InterPro" id="IPR027417">
    <property type="entry name" value="P-loop_NTPase"/>
</dbReference>
<dbReference type="EMBL" id="LT598465">
    <property type="protein sequence ID" value="SCU91837.1"/>
    <property type="molecule type" value="Genomic_DNA"/>
</dbReference>
<protein>
    <submittedName>
        <fullName evidence="6">LAMI_0E07514g1_1</fullName>
    </submittedName>
</protein>
<evidence type="ECO:0000313" key="6">
    <source>
        <dbReference type="EMBL" id="SCU91837.1"/>
    </source>
</evidence>
<dbReference type="PANTHER" id="PTHR45991:SF1">
    <property type="entry name" value="PACHYTENE CHECKPOINT PROTEIN 2 HOMOLOG"/>
    <property type="match status" value="1"/>
</dbReference>
<dbReference type="Pfam" id="PF00004">
    <property type="entry name" value="AAA"/>
    <property type="match status" value="1"/>
</dbReference>
<dbReference type="GO" id="GO:0005694">
    <property type="term" value="C:chromosome"/>
    <property type="evidence" value="ECO:0007669"/>
    <property type="project" value="TreeGrafter"/>
</dbReference>
<keyword evidence="4" id="KW-0469">Meiosis</keyword>
<name>A0A1G4JMH2_9SACH</name>
<dbReference type="InterPro" id="IPR058249">
    <property type="entry name" value="Pch2_C"/>
</dbReference>
<evidence type="ECO:0000256" key="1">
    <source>
        <dbReference type="ARBA" id="ARBA00007271"/>
    </source>
</evidence>
<dbReference type="GO" id="GO:0016887">
    <property type="term" value="F:ATP hydrolysis activity"/>
    <property type="evidence" value="ECO:0007669"/>
    <property type="project" value="InterPro"/>
</dbReference>
<comment type="similarity">
    <text evidence="1">Belongs to the AAA ATPase family. PCH2 subfamily.</text>
</comment>
<gene>
    <name evidence="6" type="ORF">LAMI_0E07514G</name>
</gene>
<proteinExistence type="inferred from homology"/>
<dbReference type="GO" id="GO:0005524">
    <property type="term" value="F:ATP binding"/>
    <property type="evidence" value="ECO:0007669"/>
    <property type="project" value="UniProtKB-KW"/>
</dbReference>
<dbReference type="SMART" id="SM00382">
    <property type="entry name" value="AAA"/>
    <property type="match status" value="1"/>
</dbReference>
<dbReference type="PANTHER" id="PTHR45991">
    <property type="entry name" value="PACHYTENE CHECKPOINT PROTEIN 2"/>
    <property type="match status" value="1"/>
</dbReference>
<dbReference type="InterPro" id="IPR003593">
    <property type="entry name" value="AAA+_ATPase"/>
</dbReference>
<keyword evidence="3" id="KW-0067">ATP-binding</keyword>
<accession>A0A1G4JMH2</accession>
<evidence type="ECO:0000259" key="5">
    <source>
        <dbReference type="SMART" id="SM00382"/>
    </source>
</evidence>
<dbReference type="InterPro" id="IPR044539">
    <property type="entry name" value="Pch2-like"/>
</dbReference>
<keyword evidence="2" id="KW-0547">Nucleotide-binding</keyword>
<dbReference type="SUPFAM" id="SSF52540">
    <property type="entry name" value="P-loop containing nucleoside triphosphate hydrolases"/>
    <property type="match status" value="1"/>
</dbReference>
<dbReference type="Proteomes" id="UP000191024">
    <property type="component" value="Chromosome E"/>
</dbReference>
<evidence type="ECO:0000256" key="4">
    <source>
        <dbReference type="ARBA" id="ARBA00023254"/>
    </source>
</evidence>
<evidence type="ECO:0000313" key="7">
    <source>
        <dbReference type="Proteomes" id="UP000191024"/>
    </source>
</evidence>
<dbReference type="InterPro" id="IPR003959">
    <property type="entry name" value="ATPase_AAA_core"/>
</dbReference>
<keyword evidence="7" id="KW-1185">Reference proteome</keyword>
<evidence type="ECO:0000256" key="3">
    <source>
        <dbReference type="ARBA" id="ARBA00022840"/>
    </source>
</evidence>
<dbReference type="GO" id="GO:0007131">
    <property type="term" value="P:reciprocal meiotic recombination"/>
    <property type="evidence" value="ECO:0007669"/>
    <property type="project" value="TreeGrafter"/>
</dbReference>